<evidence type="ECO:0000313" key="1">
    <source>
        <dbReference type="EMBL" id="KAH7853662.1"/>
    </source>
</evidence>
<proteinExistence type="predicted"/>
<dbReference type="Proteomes" id="UP000828048">
    <property type="component" value="Chromosome 11"/>
</dbReference>
<reference evidence="1 2" key="1">
    <citation type="journal article" date="2021" name="Hortic Res">
        <title>High-quality reference genome and annotation aids understanding of berry development for evergreen blueberry (Vaccinium darrowii).</title>
        <authorList>
            <person name="Yu J."/>
            <person name="Hulse-Kemp A.M."/>
            <person name="Babiker E."/>
            <person name="Staton M."/>
        </authorList>
    </citation>
    <scope>NUCLEOTIDE SEQUENCE [LARGE SCALE GENOMIC DNA]</scope>
    <source>
        <strain evidence="2">cv. NJ 8807/NJ 8810</strain>
        <tissue evidence="1">Young leaf</tissue>
    </source>
</reference>
<organism evidence="1 2">
    <name type="scientific">Vaccinium darrowii</name>
    <dbReference type="NCBI Taxonomy" id="229202"/>
    <lineage>
        <taxon>Eukaryota</taxon>
        <taxon>Viridiplantae</taxon>
        <taxon>Streptophyta</taxon>
        <taxon>Embryophyta</taxon>
        <taxon>Tracheophyta</taxon>
        <taxon>Spermatophyta</taxon>
        <taxon>Magnoliopsida</taxon>
        <taxon>eudicotyledons</taxon>
        <taxon>Gunneridae</taxon>
        <taxon>Pentapetalae</taxon>
        <taxon>asterids</taxon>
        <taxon>Ericales</taxon>
        <taxon>Ericaceae</taxon>
        <taxon>Vaccinioideae</taxon>
        <taxon>Vaccinieae</taxon>
        <taxon>Vaccinium</taxon>
    </lineage>
</organism>
<evidence type="ECO:0000313" key="2">
    <source>
        <dbReference type="Proteomes" id="UP000828048"/>
    </source>
</evidence>
<name>A0ACB7YKE9_9ERIC</name>
<comment type="caution">
    <text evidence="1">The sequence shown here is derived from an EMBL/GenBank/DDBJ whole genome shotgun (WGS) entry which is preliminary data.</text>
</comment>
<accession>A0ACB7YKE9</accession>
<protein>
    <submittedName>
        <fullName evidence="1">Uncharacterized protein</fullName>
    </submittedName>
</protein>
<sequence length="366" mass="41286">MTDDSDLVHKQWQREERGQSSTTTTGVPQPLSTANPSPSIPPPPSITTTTKSQTLLPFRLCLSLFRAAVSLSSQITDLPSPLKSQILRHRSHHHHDVSAGPNNLPKLVNAEKKFQIGFLLPLVYDEEEEHHEVNAEMIEFQFDSFVHMSCDIPFVRIPIDFVVEFACTCCVSMVKNGLFRESCDVCNSGGEALVDTTTFMADTFFQGGDAFQNDEHIVESGDHAFIYQSARLGNFCYRVDNIPPGDYYVDLHIVEIINTYGPKGMRVFNLFMQEEKASQLVEFDYLHYRVNVAHFKLKVKEFQRDAGAFTFKTTAARSLYASIPVPVSRAGHNVASIAGVRVIRRRLRTKREEEDAEEEDGEIHSL</sequence>
<keyword evidence="2" id="KW-1185">Reference proteome</keyword>
<gene>
    <name evidence="1" type="ORF">Vadar_005215</name>
</gene>
<dbReference type="EMBL" id="CM037161">
    <property type="protein sequence ID" value="KAH7853662.1"/>
    <property type="molecule type" value="Genomic_DNA"/>
</dbReference>